<keyword evidence="3" id="KW-1185">Reference proteome</keyword>
<keyword evidence="1" id="KW-0472">Membrane</keyword>
<dbReference type="EMBL" id="JACSQL010000001">
    <property type="protein sequence ID" value="MBD7966700.1"/>
    <property type="molecule type" value="Genomic_DNA"/>
</dbReference>
<keyword evidence="1" id="KW-1133">Transmembrane helix</keyword>
<sequence length="115" mass="13144">MSNLNDIMVETYVRIVLVTLISLVVVYYAYLLGQARDRLKQAYKNPTDQSMERIALLKQKLVPTVCYLLGMLTFGVLYLVGINLVVMSYVLVIFNVIVAFLGDKRFLSKAEFKNK</sequence>
<keyword evidence="1" id="KW-0812">Transmembrane</keyword>
<protein>
    <recommendedName>
        <fullName evidence="4">DUF3784 domain-containing protein</fullName>
    </recommendedName>
</protein>
<organism evidence="2 3">
    <name type="scientific">Paenibacillus gallinarum</name>
    <dbReference type="NCBI Taxonomy" id="2762232"/>
    <lineage>
        <taxon>Bacteria</taxon>
        <taxon>Bacillati</taxon>
        <taxon>Bacillota</taxon>
        <taxon>Bacilli</taxon>
        <taxon>Bacillales</taxon>
        <taxon>Paenibacillaceae</taxon>
        <taxon>Paenibacillus</taxon>
    </lineage>
</organism>
<reference evidence="2 3" key="1">
    <citation type="submission" date="2020-08" db="EMBL/GenBank/DDBJ databases">
        <title>A Genomic Blueprint of the Chicken Gut Microbiome.</title>
        <authorList>
            <person name="Gilroy R."/>
            <person name="Ravi A."/>
            <person name="Getino M."/>
            <person name="Pursley I."/>
            <person name="Horton D.L."/>
            <person name="Alikhan N.-F."/>
            <person name="Baker D."/>
            <person name="Gharbi K."/>
            <person name="Hall N."/>
            <person name="Watson M."/>
            <person name="Adriaenssens E.M."/>
            <person name="Foster-Nyarko E."/>
            <person name="Jarju S."/>
            <person name="Secka A."/>
            <person name="Antonio M."/>
            <person name="Oren A."/>
            <person name="Chaudhuri R."/>
            <person name="La Ragione R.M."/>
            <person name="Hildebrand F."/>
            <person name="Pallen M.J."/>
        </authorList>
    </citation>
    <scope>NUCLEOTIDE SEQUENCE [LARGE SCALE GENOMIC DNA]</scope>
    <source>
        <strain evidence="2 3">Sa2BVA9</strain>
    </source>
</reference>
<gene>
    <name evidence="2" type="ORF">H9647_01350</name>
</gene>
<feature type="transmembrane region" description="Helical" evidence="1">
    <location>
        <begin position="61"/>
        <end position="80"/>
    </location>
</feature>
<comment type="caution">
    <text evidence="2">The sequence shown here is derived from an EMBL/GenBank/DDBJ whole genome shotgun (WGS) entry which is preliminary data.</text>
</comment>
<evidence type="ECO:0000313" key="2">
    <source>
        <dbReference type="EMBL" id="MBD7966700.1"/>
    </source>
</evidence>
<accession>A0ABR8ST79</accession>
<feature type="transmembrane region" description="Helical" evidence="1">
    <location>
        <begin position="86"/>
        <end position="103"/>
    </location>
</feature>
<feature type="transmembrane region" description="Helical" evidence="1">
    <location>
        <begin position="12"/>
        <end position="31"/>
    </location>
</feature>
<evidence type="ECO:0000256" key="1">
    <source>
        <dbReference type="SAM" id="Phobius"/>
    </source>
</evidence>
<evidence type="ECO:0000313" key="3">
    <source>
        <dbReference type="Proteomes" id="UP000608071"/>
    </source>
</evidence>
<name>A0ABR8ST79_9BACL</name>
<proteinExistence type="predicted"/>
<evidence type="ECO:0008006" key="4">
    <source>
        <dbReference type="Google" id="ProtNLM"/>
    </source>
</evidence>
<dbReference type="Proteomes" id="UP000608071">
    <property type="component" value="Unassembled WGS sequence"/>
</dbReference>